<evidence type="ECO:0000313" key="5">
    <source>
        <dbReference type="EnsemblPlants" id="Bo9g024080.1"/>
    </source>
</evidence>
<keyword evidence="4" id="KW-0949">S-adenosyl-L-methionine</keyword>
<evidence type="ECO:0000256" key="3">
    <source>
        <dbReference type="ARBA" id="ARBA00022679"/>
    </source>
</evidence>
<sequence length="428" mass="48464">MKIVLIANLDLGVADDNLRTVYPRGVKSRYSLGIKIEGYVNSDEGDEEQCEDEYDDEHYDEVISRTVKVKRDRIRKRGTKEFTKRGCVYCKYGLGIRFRCLCVAVDGYTWTGVSACLIGVPPWRFPSRSSWILFVASCSWSPQCSSLVLLLGLLALVSPSVLHPSQLSQALVKLSSFVSDCVDFVFCFKFRHGRHLVDGTGAAIKENAMKIAMSEIFLLRKINHPNIIRFIDMNEFRLLLLCLYMIEMLVDYAGGWEKTWKAGATPWDLLDQLRSVNISLRRVHCLKAELLFLVVERMFLDKDTAFLNILCCVLASNETLQVYDVVAVACPDRHVVGLSKTVIEKSSKVSTVHLCPMQTSVRPPWAQRIEKLLKPSGELITLMFPMDERSGGPPYKVFVSDYEKVLIPLGFEAMSIVDKERAITPRKV</sequence>
<dbReference type="OMA" id="MKIAMSE"/>
<dbReference type="InterPro" id="IPR011009">
    <property type="entry name" value="Kinase-like_dom_sf"/>
</dbReference>
<evidence type="ECO:0000256" key="1">
    <source>
        <dbReference type="ARBA" id="ARBA00022553"/>
    </source>
</evidence>
<keyword evidence="2" id="KW-0489">Methyltransferase</keyword>
<keyword evidence="1" id="KW-0597">Phosphoprotein</keyword>
<dbReference type="PANTHER" id="PTHR32183:SF11">
    <property type="entry name" value="THIOL METHYLTRANSFERASE 2-RELATED"/>
    <property type="match status" value="1"/>
</dbReference>
<organism evidence="5 6">
    <name type="scientific">Brassica oleracea var. oleracea</name>
    <dbReference type="NCBI Taxonomy" id="109376"/>
    <lineage>
        <taxon>Eukaryota</taxon>
        <taxon>Viridiplantae</taxon>
        <taxon>Streptophyta</taxon>
        <taxon>Embryophyta</taxon>
        <taxon>Tracheophyta</taxon>
        <taxon>Spermatophyta</taxon>
        <taxon>Magnoliopsida</taxon>
        <taxon>eudicotyledons</taxon>
        <taxon>Gunneridae</taxon>
        <taxon>Pentapetalae</taxon>
        <taxon>rosids</taxon>
        <taxon>malvids</taxon>
        <taxon>Brassicales</taxon>
        <taxon>Brassicaceae</taxon>
        <taxon>Brassiceae</taxon>
        <taxon>Brassica</taxon>
    </lineage>
</organism>
<dbReference type="PROSITE" id="PS51585">
    <property type="entry name" value="SAM_MT_TPMT"/>
    <property type="match status" value="1"/>
</dbReference>
<dbReference type="Pfam" id="PF05724">
    <property type="entry name" value="TPMT"/>
    <property type="match status" value="1"/>
</dbReference>
<evidence type="ECO:0008006" key="7">
    <source>
        <dbReference type="Google" id="ProtNLM"/>
    </source>
</evidence>
<evidence type="ECO:0000313" key="6">
    <source>
        <dbReference type="Proteomes" id="UP000032141"/>
    </source>
</evidence>
<dbReference type="GO" id="GO:0008757">
    <property type="term" value="F:S-adenosylmethionine-dependent methyltransferase activity"/>
    <property type="evidence" value="ECO:0007669"/>
    <property type="project" value="InterPro"/>
</dbReference>
<dbReference type="SUPFAM" id="SSF56112">
    <property type="entry name" value="Protein kinase-like (PK-like)"/>
    <property type="match status" value="1"/>
</dbReference>
<dbReference type="InterPro" id="IPR008854">
    <property type="entry name" value="TPMT"/>
</dbReference>
<reference evidence="5" key="2">
    <citation type="submission" date="2015-03" db="UniProtKB">
        <authorList>
            <consortium name="EnsemblPlants"/>
        </authorList>
    </citation>
    <scope>IDENTIFICATION</scope>
</reference>
<dbReference type="GO" id="GO:0032259">
    <property type="term" value="P:methylation"/>
    <property type="evidence" value="ECO:0007669"/>
    <property type="project" value="UniProtKB-KW"/>
</dbReference>
<dbReference type="Proteomes" id="UP000032141">
    <property type="component" value="Chromosome C9"/>
</dbReference>
<evidence type="ECO:0000256" key="4">
    <source>
        <dbReference type="ARBA" id="ARBA00022691"/>
    </source>
</evidence>
<dbReference type="STRING" id="109376.A0A0D3E310"/>
<reference evidence="5 6" key="1">
    <citation type="journal article" date="2014" name="Genome Biol.">
        <title>Transcriptome and methylome profiling reveals relics of genome dominance in the mesopolyploid Brassica oleracea.</title>
        <authorList>
            <person name="Parkin I.A."/>
            <person name="Koh C."/>
            <person name="Tang H."/>
            <person name="Robinson S.J."/>
            <person name="Kagale S."/>
            <person name="Clarke W.E."/>
            <person name="Town C.D."/>
            <person name="Nixon J."/>
            <person name="Krishnakumar V."/>
            <person name="Bidwell S.L."/>
            <person name="Denoeud F."/>
            <person name="Belcram H."/>
            <person name="Links M.G."/>
            <person name="Just J."/>
            <person name="Clarke C."/>
            <person name="Bender T."/>
            <person name="Huebert T."/>
            <person name="Mason A.S."/>
            <person name="Pires J.C."/>
            <person name="Barker G."/>
            <person name="Moore J."/>
            <person name="Walley P.G."/>
            <person name="Manoli S."/>
            <person name="Batley J."/>
            <person name="Edwards D."/>
            <person name="Nelson M.N."/>
            <person name="Wang X."/>
            <person name="Paterson A.H."/>
            <person name="King G."/>
            <person name="Bancroft I."/>
            <person name="Chalhoub B."/>
            <person name="Sharpe A.G."/>
        </authorList>
    </citation>
    <scope>NUCLEOTIDE SEQUENCE</scope>
    <source>
        <strain evidence="5 6">cv. TO1000</strain>
    </source>
</reference>
<dbReference type="PANTHER" id="PTHR32183">
    <property type="match status" value="1"/>
</dbReference>
<keyword evidence="3" id="KW-0808">Transferase</keyword>
<dbReference type="HOGENOM" id="CLU_641514_0_0_1"/>
<dbReference type="Gramene" id="Bo9g024080.1">
    <property type="protein sequence ID" value="Bo9g024080.1"/>
    <property type="gene ID" value="Bo9g024080"/>
</dbReference>
<dbReference type="AlphaFoldDB" id="A0A0D3E310"/>
<proteinExistence type="predicted"/>
<dbReference type="Gene3D" id="3.40.50.150">
    <property type="entry name" value="Vaccinia Virus protein VP39"/>
    <property type="match status" value="1"/>
</dbReference>
<keyword evidence="6" id="KW-1185">Reference proteome</keyword>
<accession>A0A0D3E310</accession>
<name>A0A0D3E310_BRAOL</name>
<protein>
    <recommendedName>
        <fullName evidence="7">Protein kinase domain-containing protein</fullName>
    </recommendedName>
</protein>
<dbReference type="eggNOG" id="ENOG502QS1V">
    <property type="taxonomic scope" value="Eukaryota"/>
</dbReference>
<evidence type="ECO:0000256" key="2">
    <source>
        <dbReference type="ARBA" id="ARBA00022603"/>
    </source>
</evidence>
<dbReference type="EnsemblPlants" id="Bo9g024080.1">
    <property type="protein sequence ID" value="Bo9g024080.1"/>
    <property type="gene ID" value="Bo9g024080"/>
</dbReference>
<dbReference type="InterPro" id="IPR029063">
    <property type="entry name" value="SAM-dependent_MTases_sf"/>
</dbReference>